<dbReference type="InterPro" id="IPR044808">
    <property type="entry name" value="ERF_plant"/>
</dbReference>
<comment type="caution">
    <text evidence="10">The sequence shown here is derived from an EMBL/GenBank/DDBJ whole genome shotgun (WGS) entry which is preliminary data.</text>
</comment>
<dbReference type="PANTHER" id="PTHR31190:SF230">
    <property type="entry name" value="ETHYLENE-RESPONSIVE TRANSCRIPTION FACTOR ERF098-LIKE"/>
    <property type="match status" value="1"/>
</dbReference>
<dbReference type="OrthoDB" id="10038011at2759"/>
<dbReference type="CDD" id="cd00018">
    <property type="entry name" value="AP2"/>
    <property type="match status" value="1"/>
</dbReference>
<dbReference type="PANTHER" id="PTHR31190">
    <property type="entry name" value="DNA-BINDING DOMAIN"/>
    <property type="match status" value="1"/>
</dbReference>
<evidence type="ECO:0000256" key="3">
    <source>
        <dbReference type="ARBA" id="ARBA00023015"/>
    </source>
</evidence>
<dbReference type="Gramene" id="PHT86743">
    <property type="protein sequence ID" value="PHT86743"/>
    <property type="gene ID" value="T459_08849"/>
</dbReference>
<dbReference type="FunFam" id="3.30.730.10:FF:000001">
    <property type="entry name" value="Ethylene-responsive transcription factor 2"/>
    <property type="match status" value="1"/>
</dbReference>
<keyword evidence="7" id="KW-0539">Nucleus</keyword>
<protein>
    <submittedName>
        <fullName evidence="10">Ethylene-responsive transcription factor</fullName>
    </submittedName>
</protein>
<dbReference type="GO" id="GO:0005634">
    <property type="term" value="C:nucleus"/>
    <property type="evidence" value="ECO:0007669"/>
    <property type="project" value="UniProtKB-SubCell"/>
</dbReference>
<dbReference type="GO" id="GO:0003677">
    <property type="term" value="F:DNA binding"/>
    <property type="evidence" value="ECO:0007669"/>
    <property type="project" value="UniProtKB-KW"/>
</dbReference>
<dbReference type="PROSITE" id="PS51032">
    <property type="entry name" value="AP2_ERF"/>
    <property type="match status" value="1"/>
</dbReference>
<evidence type="ECO:0000256" key="7">
    <source>
        <dbReference type="ARBA" id="ARBA00023242"/>
    </source>
</evidence>
<evidence type="ECO:0000313" key="11">
    <source>
        <dbReference type="Proteomes" id="UP000222542"/>
    </source>
</evidence>
<keyword evidence="4" id="KW-0238">DNA-binding</keyword>
<dbReference type="Proteomes" id="UP000222542">
    <property type="component" value="Unassembled WGS sequence"/>
</dbReference>
<organism evidence="10 11">
    <name type="scientific">Capsicum annuum</name>
    <name type="common">Capsicum pepper</name>
    <dbReference type="NCBI Taxonomy" id="4072"/>
    <lineage>
        <taxon>Eukaryota</taxon>
        <taxon>Viridiplantae</taxon>
        <taxon>Streptophyta</taxon>
        <taxon>Embryophyta</taxon>
        <taxon>Tracheophyta</taxon>
        <taxon>Spermatophyta</taxon>
        <taxon>Magnoliopsida</taxon>
        <taxon>eudicotyledons</taxon>
        <taxon>Gunneridae</taxon>
        <taxon>Pentapetalae</taxon>
        <taxon>asterids</taxon>
        <taxon>lamiids</taxon>
        <taxon>Solanales</taxon>
        <taxon>Solanaceae</taxon>
        <taxon>Solanoideae</taxon>
        <taxon>Capsiceae</taxon>
        <taxon>Capsicum</taxon>
    </lineage>
</organism>
<feature type="compositionally biased region" description="Basic and acidic residues" evidence="8">
    <location>
        <begin position="9"/>
        <end position="20"/>
    </location>
</feature>
<dbReference type="SMR" id="A0A1U8G9W7"/>
<accession>A0A1U8G9W7</accession>
<evidence type="ECO:0000256" key="5">
    <source>
        <dbReference type="ARBA" id="ARBA00023159"/>
    </source>
</evidence>
<name>A0A1U8G9W7_CAPAN</name>
<dbReference type="AlphaFoldDB" id="A0A1U8G9W7"/>
<reference evidence="10 11" key="1">
    <citation type="journal article" date="2014" name="Nat. Genet.">
        <title>Genome sequence of the hot pepper provides insights into the evolution of pungency in Capsicum species.</title>
        <authorList>
            <person name="Kim S."/>
            <person name="Park M."/>
            <person name="Yeom S.I."/>
            <person name="Kim Y.M."/>
            <person name="Lee J.M."/>
            <person name="Lee H.A."/>
            <person name="Seo E."/>
            <person name="Choi J."/>
            <person name="Cheong K."/>
            <person name="Kim K.T."/>
            <person name="Jung K."/>
            <person name="Lee G.W."/>
            <person name="Oh S.K."/>
            <person name="Bae C."/>
            <person name="Kim S.B."/>
            <person name="Lee H.Y."/>
            <person name="Kim S.Y."/>
            <person name="Kim M.S."/>
            <person name="Kang B.C."/>
            <person name="Jo Y.D."/>
            <person name="Yang H.B."/>
            <person name="Jeong H.J."/>
            <person name="Kang W.H."/>
            <person name="Kwon J.K."/>
            <person name="Shin C."/>
            <person name="Lim J.Y."/>
            <person name="Park J.H."/>
            <person name="Huh J.H."/>
            <person name="Kim J.S."/>
            <person name="Kim B.D."/>
            <person name="Cohen O."/>
            <person name="Paran I."/>
            <person name="Suh M.C."/>
            <person name="Lee S.B."/>
            <person name="Kim Y.K."/>
            <person name="Shin Y."/>
            <person name="Noh S.J."/>
            <person name="Park J."/>
            <person name="Seo Y.S."/>
            <person name="Kwon S.Y."/>
            <person name="Kim H.A."/>
            <person name="Park J.M."/>
            <person name="Kim H.J."/>
            <person name="Choi S.B."/>
            <person name="Bosland P.W."/>
            <person name="Reeves G."/>
            <person name="Jo S.H."/>
            <person name="Lee B.W."/>
            <person name="Cho H.T."/>
            <person name="Choi H.S."/>
            <person name="Lee M.S."/>
            <person name="Yu Y."/>
            <person name="Do Choi Y."/>
            <person name="Park B.S."/>
            <person name="van Deynze A."/>
            <person name="Ashrafi H."/>
            <person name="Hill T."/>
            <person name="Kim W.T."/>
            <person name="Pai H.S."/>
            <person name="Ahn H.K."/>
            <person name="Yeam I."/>
            <person name="Giovannoni J.J."/>
            <person name="Rose J.K."/>
            <person name="Sorensen I."/>
            <person name="Lee S.J."/>
            <person name="Kim R.W."/>
            <person name="Choi I.Y."/>
            <person name="Choi B.S."/>
            <person name="Lim J.S."/>
            <person name="Lee Y.H."/>
            <person name="Choi D."/>
        </authorList>
    </citation>
    <scope>NUCLEOTIDE SEQUENCE [LARGE SCALE GENOMIC DNA]</scope>
    <source>
        <strain evidence="11">cv. CM334</strain>
    </source>
</reference>
<feature type="region of interest" description="Disordered" evidence="8">
    <location>
        <begin position="80"/>
        <end position="108"/>
    </location>
</feature>
<proteinExistence type="predicted"/>
<evidence type="ECO:0000256" key="1">
    <source>
        <dbReference type="ARBA" id="ARBA00004123"/>
    </source>
</evidence>
<evidence type="ECO:0000256" key="2">
    <source>
        <dbReference type="ARBA" id="ARBA00022821"/>
    </source>
</evidence>
<dbReference type="InterPro" id="IPR016177">
    <property type="entry name" value="DNA-bd_dom_sf"/>
</dbReference>
<dbReference type="InterPro" id="IPR036955">
    <property type="entry name" value="AP2/ERF_dom_sf"/>
</dbReference>
<keyword evidence="6" id="KW-0804">Transcription</keyword>
<keyword evidence="11" id="KW-1185">Reference proteome</keyword>
<evidence type="ECO:0000256" key="6">
    <source>
        <dbReference type="ARBA" id="ARBA00023163"/>
    </source>
</evidence>
<dbReference type="GO" id="GO:0006952">
    <property type="term" value="P:defense response"/>
    <property type="evidence" value="ECO:0007669"/>
    <property type="project" value="UniProtKB-KW"/>
</dbReference>
<dbReference type="KEGG" id="cann:107866342"/>
<dbReference type="Gene3D" id="3.30.730.10">
    <property type="entry name" value="AP2/ERF domain"/>
    <property type="match status" value="1"/>
</dbReference>
<reference evidence="10 11" key="2">
    <citation type="journal article" date="2017" name="Genome Biol.">
        <title>New reference genome sequences of hot pepper reveal the massive evolution of plant disease-resistance genes by retroduplication.</title>
        <authorList>
            <person name="Kim S."/>
            <person name="Park J."/>
            <person name="Yeom S.I."/>
            <person name="Kim Y.M."/>
            <person name="Seo E."/>
            <person name="Kim K.T."/>
            <person name="Kim M.S."/>
            <person name="Lee J.M."/>
            <person name="Cheong K."/>
            <person name="Shin H.S."/>
            <person name="Kim S.B."/>
            <person name="Han K."/>
            <person name="Lee J."/>
            <person name="Park M."/>
            <person name="Lee H.A."/>
            <person name="Lee H.Y."/>
            <person name="Lee Y."/>
            <person name="Oh S."/>
            <person name="Lee J.H."/>
            <person name="Choi E."/>
            <person name="Choi E."/>
            <person name="Lee S.E."/>
            <person name="Jeon J."/>
            <person name="Kim H."/>
            <person name="Choi G."/>
            <person name="Song H."/>
            <person name="Lee J."/>
            <person name="Lee S.C."/>
            <person name="Kwon J.K."/>
            <person name="Lee H.Y."/>
            <person name="Koo N."/>
            <person name="Hong Y."/>
            <person name="Kim R.W."/>
            <person name="Kang W.H."/>
            <person name="Huh J.H."/>
            <person name="Kang B.C."/>
            <person name="Yang T.J."/>
            <person name="Lee Y.H."/>
            <person name="Bennetzen J.L."/>
            <person name="Choi D."/>
        </authorList>
    </citation>
    <scope>NUCLEOTIDE SEQUENCE [LARGE SCALE GENOMIC DNA]</scope>
    <source>
        <strain evidence="11">cv. CM334</strain>
    </source>
</reference>
<dbReference type="SMART" id="SM00380">
    <property type="entry name" value="AP2"/>
    <property type="match status" value="1"/>
</dbReference>
<sequence>MDEDNSNIKNKESGGEEKRYRGVRKRPWGKYAAEIRDINKNGVRVWLGTYATAEEAARAYDKAAFEMRGRFAVLNFPHEHPSFSSDHSSSTSSSYSMASSSTSHSSVHNAHEVKEVIEFEYFDDKLLEDLLGFESDKTKFT</sequence>
<evidence type="ECO:0000313" key="10">
    <source>
        <dbReference type="EMBL" id="PHT86743.1"/>
    </source>
</evidence>
<dbReference type="STRING" id="4072.A0A1U8G9W7"/>
<gene>
    <name evidence="10" type="ORF">T459_08849</name>
</gene>
<dbReference type="EMBL" id="AYRZ02000003">
    <property type="protein sequence ID" value="PHT86743.1"/>
    <property type="molecule type" value="Genomic_DNA"/>
</dbReference>
<evidence type="ECO:0000256" key="4">
    <source>
        <dbReference type="ARBA" id="ARBA00023125"/>
    </source>
</evidence>
<keyword evidence="5" id="KW-0010">Activator</keyword>
<dbReference type="OMA" id="PHEYNLR"/>
<evidence type="ECO:0000256" key="8">
    <source>
        <dbReference type="SAM" id="MobiDB-lite"/>
    </source>
</evidence>
<evidence type="ECO:0000259" key="9">
    <source>
        <dbReference type="PROSITE" id="PS51032"/>
    </source>
</evidence>
<keyword evidence="3" id="KW-0805">Transcription regulation</keyword>
<dbReference type="InterPro" id="IPR001471">
    <property type="entry name" value="AP2/ERF_dom"/>
</dbReference>
<dbReference type="SUPFAM" id="SSF54171">
    <property type="entry name" value="DNA-binding domain"/>
    <property type="match status" value="1"/>
</dbReference>
<comment type="subcellular location">
    <subcellularLocation>
        <location evidence="1">Nucleus</location>
    </subcellularLocation>
</comment>
<dbReference type="Pfam" id="PF00847">
    <property type="entry name" value="AP2"/>
    <property type="match status" value="1"/>
</dbReference>
<dbReference type="PRINTS" id="PR00367">
    <property type="entry name" value="ETHRSPELEMNT"/>
</dbReference>
<feature type="domain" description="AP2/ERF" evidence="9">
    <location>
        <begin position="19"/>
        <end position="77"/>
    </location>
</feature>
<dbReference type="GO" id="GO:0009873">
    <property type="term" value="P:ethylene-activated signaling pathway"/>
    <property type="evidence" value="ECO:0007669"/>
    <property type="project" value="InterPro"/>
</dbReference>
<feature type="region of interest" description="Disordered" evidence="8">
    <location>
        <begin position="1"/>
        <end position="24"/>
    </location>
</feature>
<dbReference type="GO" id="GO:0003700">
    <property type="term" value="F:DNA-binding transcription factor activity"/>
    <property type="evidence" value="ECO:0007669"/>
    <property type="project" value="InterPro"/>
</dbReference>
<dbReference type="PIRSF" id="PIRSF038123">
    <property type="entry name" value="PTI6"/>
    <property type="match status" value="1"/>
</dbReference>
<keyword evidence="2" id="KW-0611">Plant defense</keyword>
<feature type="compositionally biased region" description="Low complexity" evidence="8">
    <location>
        <begin position="82"/>
        <end position="106"/>
    </location>
</feature>